<organism evidence="11 12">
    <name type="scientific">Ilyomonas limi</name>
    <dbReference type="NCBI Taxonomy" id="2575867"/>
    <lineage>
        <taxon>Bacteria</taxon>
        <taxon>Pseudomonadati</taxon>
        <taxon>Bacteroidota</taxon>
        <taxon>Chitinophagia</taxon>
        <taxon>Chitinophagales</taxon>
        <taxon>Chitinophagaceae</taxon>
        <taxon>Ilyomonas</taxon>
    </lineage>
</organism>
<dbReference type="Pfam" id="PF04024">
    <property type="entry name" value="PspC"/>
    <property type="match status" value="2"/>
</dbReference>
<feature type="domain" description="Phage shock protein PspC N-terminal" evidence="8">
    <location>
        <begin position="178"/>
        <end position="256"/>
    </location>
</feature>
<evidence type="ECO:0000259" key="8">
    <source>
        <dbReference type="Pfam" id="PF04024"/>
    </source>
</evidence>
<evidence type="ECO:0000256" key="1">
    <source>
        <dbReference type="ARBA" id="ARBA00004162"/>
    </source>
</evidence>
<gene>
    <name evidence="11" type="ORF">FC093_12610</name>
</gene>
<evidence type="ECO:0000259" key="10">
    <source>
        <dbReference type="Pfam" id="PF22744"/>
    </source>
</evidence>
<feature type="domain" description="PspC-related transmembrane region" evidence="9">
    <location>
        <begin position="300"/>
        <end position="435"/>
    </location>
</feature>
<dbReference type="PANTHER" id="PTHR33885:SF3">
    <property type="entry name" value="PHAGE SHOCK PROTEIN C"/>
    <property type="match status" value="1"/>
</dbReference>
<dbReference type="InterPro" id="IPR052027">
    <property type="entry name" value="PspC"/>
</dbReference>
<keyword evidence="2" id="KW-1003">Cell membrane</keyword>
<comment type="subcellular location">
    <subcellularLocation>
        <location evidence="1">Cell membrane</location>
        <topology evidence="1">Single-pass membrane protein</topology>
    </subcellularLocation>
</comment>
<feature type="transmembrane region" description="Helical" evidence="7">
    <location>
        <begin position="121"/>
        <end position="149"/>
    </location>
</feature>
<proteinExistence type="predicted"/>
<dbReference type="EMBL" id="SZQL01000009">
    <property type="protein sequence ID" value="TKK68049.1"/>
    <property type="molecule type" value="Genomic_DNA"/>
</dbReference>
<evidence type="ECO:0000256" key="4">
    <source>
        <dbReference type="ARBA" id="ARBA00022989"/>
    </source>
</evidence>
<dbReference type="PANTHER" id="PTHR33885">
    <property type="entry name" value="PHAGE SHOCK PROTEIN C"/>
    <property type="match status" value="1"/>
</dbReference>
<evidence type="ECO:0000256" key="5">
    <source>
        <dbReference type="ARBA" id="ARBA00023136"/>
    </source>
</evidence>
<feature type="transmembrane region" description="Helical" evidence="7">
    <location>
        <begin position="188"/>
        <end position="213"/>
    </location>
</feature>
<evidence type="ECO:0000256" key="7">
    <source>
        <dbReference type="SAM" id="Phobius"/>
    </source>
</evidence>
<feature type="coiled-coil region" evidence="6">
    <location>
        <begin position="640"/>
        <end position="670"/>
    </location>
</feature>
<dbReference type="InterPro" id="IPR007168">
    <property type="entry name" value="Phageshock_PspC_N"/>
</dbReference>
<sequence length="705" mass="79979">MKKVININFQGRVIPIEETAYDLLQQYVDSLRRYFRDEEGRDEIINDIESRIAELMGETLKKGNTCITDADVEAIIASIGRPEDFDGEEEKVKSKVYEESGRSNYTYTKGERLYRSENDKVIAGVCSGIGHYFGIDPLIVRILFIIFAFGFGFGFIVYLVLWVAVPSTASTVLGAAKKRLLRDPDNKIIAGVCSGLGYYFGVNAWIPRVLFLIPFFSFFFRWNHWGAFDFPNFLSFSFSPASTIIYIILWLVLPEAKTTSERLEMKGEKVDINSIKNNISEEMKGVGERVSKFGKEAADFAQQTGKRFGGEVGKTARRSGRGLGNALALLIKIFVYFIIGAILFAIVSALFGLGVAVFGLLPLKGYILHDGWQTIFAWGSLLFIWVPVIAIITSIIRRIARVHNNSGVIRTAFLSLWILGLICVIGLITSVANDFYYENNHNIQTVPLSNPTVDKLEVKAARPNVLYNRFEWLKLEPFARIDEDTMYINNVSVQIIKANNDSFAIQMAKNSNGVSREKANELASRINYPVTQQDSTLWVPRGIGISQDEKFRNQSVILSIAVPVGKRIKIDNNVGGWEGRLHFGWHNDADDWRWNNDADYGYPWEFNVEYLMTNDGLKRVDGKVDNDNEENNNDTIQPDLQDFDRQRQQLEEQREQKRRELQQLDSVLRKNRDTIPSTPATPAKTAVILENNMTIPNILLSRFSI</sequence>
<dbReference type="AlphaFoldDB" id="A0A4U3L1F2"/>
<keyword evidence="12" id="KW-1185">Reference proteome</keyword>
<feature type="domain" description="PspC-related ToastRack" evidence="10">
    <location>
        <begin position="482"/>
        <end position="599"/>
    </location>
</feature>
<reference evidence="11 12" key="1">
    <citation type="submission" date="2019-05" db="EMBL/GenBank/DDBJ databases">
        <title>Panacibacter sp. strain 17mud1-8 Genome sequencing and assembly.</title>
        <authorList>
            <person name="Chhetri G."/>
        </authorList>
    </citation>
    <scope>NUCLEOTIDE SEQUENCE [LARGE SCALE GENOMIC DNA]</scope>
    <source>
        <strain evidence="11 12">17mud1-8</strain>
    </source>
</reference>
<feature type="transmembrane region" description="Helical" evidence="7">
    <location>
        <begin position="155"/>
        <end position="176"/>
    </location>
</feature>
<evidence type="ECO:0000256" key="3">
    <source>
        <dbReference type="ARBA" id="ARBA00022692"/>
    </source>
</evidence>
<feature type="transmembrane region" description="Helical" evidence="7">
    <location>
        <begin position="233"/>
        <end position="253"/>
    </location>
</feature>
<feature type="domain" description="Phage shock protein PspC N-terminal" evidence="8">
    <location>
        <begin position="112"/>
        <end position="167"/>
    </location>
</feature>
<dbReference type="RefSeq" id="WP_137262152.1">
    <property type="nucleotide sequence ID" value="NZ_SZQL01000009.1"/>
</dbReference>
<feature type="transmembrane region" description="Helical" evidence="7">
    <location>
        <begin position="408"/>
        <end position="432"/>
    </location>
</feature>
<dbReference type="InterPro" id="IPR054319">
    <property type="entry name" value="PspC-rel_ToastRack"/>
</dbReference>
<dbReference type="InterPro" id="IPR054321">
    <property type="entry name" value="PspC-rel_TM"/>
</dbReference>
<feature type="transmembrane region" description="Helical" evidence="7">
    <location>
        <begin position="327"/>
        <end position="355"/>
    </location>
</feature>
<dbReference type="Pfam" id="PF22571">
    <property type="entry name" value="LiaI-LiaF-TM_PspC"/>
    <property type="match status" value="1"/>
</dbReference>
<feature type="transmembrane region" description="Helical" evidence="7">
    <location>
        <begin position="375"/>
        <end position="396"/>
    </location>
</feature>
<dbReference type="Pfam" id="PF22744">
    <property type="entry name" value="Toast-rack_PspC-Cterm"/>
    <property type="match status" value="1"/>
</dbReference>
<evidence type="ECO:0000256" key="6">
    <source>
        <dbReference type="SAM" id="Coils"/>
    </source>
</evidence>
<comment type="caution">
    <text evidence="11">The sequence shown here is derived from an EMBL/GenBank/DDBJ whole genome shotgun (WGS) entry which is preliminary data.</text>
</comment>
<evidence type="ECO:0000313" key="11">
    <source>
        <dbReference type="EMBL" id="TKK68049.1"/>
    </source>
</evidence>
<keyword evidence="6" id="KW-0175">Coiled coil</keyword>
<accession>A0A4U3L1F2</accession>
<evidence type="ECO:0000259" key="9">
    <source>
        <dbReference type="Pfam" id="PF22571"/>
    </source>
</evidence>
<evidence type="ECO:0000256" key="2">
    <source>
        <dbReference type="ARBA" id="ARBA00022475"/>
    </source>
</evidence>
<dbReference type="Proteomes" id="UP000305848">
    <property type="component" value="Unassembled WGS sequence"/>
</dbReference>
<dbReference type="GO" id="GO:0005886">
    <property type="term" value="C:plasma membrane"/>
    <property type="evidence" value="ECO:0007669"/>
    <property type="project" value="UniProtKB-SubCell"/>
</dbReference>
<keyword evidence="5 7" id="KW-0472">Membrane</keyword>
<keyword evidence="4 7" id="KW-1133">Transmembrane helix</keyword>
<name>A0A4U3L1F2_9BACT</name>
<protein>
    <submittedName>
        <fullName evidence="11">PspC domain-containing protein</fullName>
    </submittedName>
</protein>
<dbReference type="OrthoDB" id="5772680at2"/>
<keyword evidence="3 7" id="KW-0812">Transmembrane</keyword>
<evidence type="ECO:0000313" key="12">
    <source>
        <dbReference type="Proteomes" id="UP000305848"/>
    </source>
</evidence>